<dbReference type="PRINTS" id="PR00313">
    <property type="entry name" value="CABNDNGRPT"/>
</dbReference>
<sequence length="687" mass="71496">MPATPVPWIEPIRLNPNLGGDQENPELTQLTNGMVVALWEDTARGGPAKPPGRDIVGQLYDVAGNKVGRPFIANGTTANNERGFDVAALPNGGFVVVYLDEPGQPTERLIRATEWQTDASGVTSSTNRMIASTPRPGDVVNHVSVDGFGDGSYLVAYSHRDTRDANPFEIRTKVVSADGKVSFANFADTGSRQATTATDTALLSNGNMVVAYDYTGSNGDREIAFRIVTPGNDNVGPSRTIVAANTSNIGDVDRDATVVALAGGGFVVAWTEVDTDSDILFVRYNNAGTPLGRVQFVNAAGVDNHDEPHLIALADGGFVIVYNDQADRTVVFQRYDASGNKIGREVTIAENVREDSTDPGGIGLADGRFIAAYETSATGNEDSWAHFLDPRDRPNDPGVYAPTPVIVGTIGDDRIKGTGLSEKIYGHFGNDTIDGGRGFDFIDGGPGFDFILGRGGNDTILGGAGFDAISGNAGNDSIQGNAGNDTIDGGIGNDTIDGGIGADVIMGKGGNDTIFGSDGFDVLSGNNGNDLIKGNAGNDLIFGGLGNDRLDGGIGADTLFGGSGSDRLFGKAGFDALNGGNGNDTLYGNAGNDTLNGGAGNDLLYGGLGADTFAFFKGNGRDTIMDMQEVDTILLEATAFGITSAQQLNNRTTETASAYVLDFGGGDVLKILKTPGFNLDIGDFNFI</sequence>
<dbReference type="GO" id="GO:0005509">
    <property type="term" value="F:calcium ion binding"/>
    <property type="evidence" value="ECO:0007669"/>
    <property type="project" value="InterPro"/>
</dbReference>
<evidence type="ECO:0008006" key="5">
    <source>
        <dbReference type="Google" id="ProtNLM"/>
    </source>
</evidence>
<dbReference type="Pfam" id="PF00353">
    <property type="entry name" value="HemolysinCabind"/>
    <property type="match status" value="4"/>
</dbReference>
<evidence type="ECO:0000256" key="1">
    <source>
        <dbReference type="ARBA" id="ARBA00004613"/>
    </source>
</evidence>
<dbReference type="OrthoDB" id="9773411at2"/>
<dbReference type="GO" id="GO:0005576">
    <property type="term" value="C:extracellular region"/>
    <property type="evidence" value="ECO:0007669"/>
    <property type="project" value="UniProtKB-SubCell"/>
</dbReference>
<dbReference type="PROSITE" id="PS00330">
    <property type="entry name" value="HEMOLYSIN_CALCIUM"/>
    <property type="match status" value="2"/>
</dbReference>
<reference evidence="3 4" key="1">
    <citation type="submission" date="2018-10" db="EMBL/GenBank/DDBJ databases">
        <title>Histidinibacterium lentulum gen. nov., sp. nov., a marine bacterium from the culture broth of Picochlorum sp. 122.</title>
        <authorList>
            <person name="Wang G."/>
        </authorList>
    </citation>
    <scope>NUCLEOTIDE SEQUENCE [LARGE SCALE GENOMIC DNA]</scope>
    <source>
        <strain evidence="3 4">B17</strain>
    </source>
</reference>
<accession>A0A3N2R6L6</accession>
<dbReference type="InterPro" id="IPR050557">
    <property type="entry name" value="RTX_toxin/Mannuronan_C5-epim"/>
</dbReference>
<dbReference type="SUPFAM" id="SSF51120">
    <property type="entry name" value="beta-Roll"/>
    <property type="match status" value="3"/>
</dbReference>
<dbReference type="Gene3D" id="2.150.10.10">
    <property type="entry name" value="Serralysin-like metalloprotease, C-terminal"/>
    <property type="match status" value="2"/>
</dbReference>
<dbReference type="InterPro" id="IPR001343">
    <property type="entry name" value="Hemolysn_Ca-bd"/>
</dbReference>
<name>A0A3N2R6L6_9RHOB</name>
<dbReference type="InterPro" id="IPR011049">
    <property type="entry name" value="Serralysin-like_metalloprot_C"/>
</dbReference>
<dbReference type="PANTHER" id="PTHR38340">
    <property type="entry name" value="S-LAYER PROTEIN"/>
    <property type="match status" value="1"/>
</dbReference>
<organism evidence="3 4">
    <name type="scientific">Histidinibacterium lentulum</name>
    <dbReference type="NCBI Taxonomy" id="2480588"/>
    <lineage>
        <taxon>Bacteria</taxon>
        <taxon>Pseudomonadati</taxon>
        <taxon>Pseudomonadota</taxon>
        <taxon>Alphaproteobacteria</taxon>
        <taxon>Rhodobacterales</taxon>
        <taxon>Paracoccaceae</taxon>
        <taxon>Histidinibacterium</taxon>
    </lineage>
</organism>
<comment type="caution">
    <text evidence="3">The sequence shown here is derived from an EMBL/GenBank/DDBJ whole genome shotgun (WGS) entry which is preliminary data.</text>
</comment>
<dbReference type="EMBL" id="RDRB01000003">
    <property type="protein sequence ID" value="ROU02976.1"/>
    <property type="molecule type" value="Genomic_DNA"/>
</dbReference>
<dbReference type="Proteomes" id="UP000268016">
    <property type="component" value="Unassembled WGS sequence"/>
</dbReference>
<comment type="subcellular location">
    <subcellularLocation>
        <location evidence="1">Secreted</location>
    </subcellularLocation>
</comment>
<keyword evidence="2" id="KW-0964">Secreted</keyword>
<dbReference type="InterPro" id="IPR018511">
    <property type="entry name" value="Hemolysin-typ_Ca-bd_CS"/>
</dbReference>
<keyword evidence="4" id="KW-1185">Reference proteome</keyword>
<evidence type="ECO:0000313" key="4">
    <source>
        <dbReference type="Proteomes" id="UP000268016"/>
    </source>
</evidence>
<evidence type="ECO:0000313" key="3">
    <source>
        <dbReference type="EMBL" id="ROU02976.1"/>
    </source>
</evidence>
<proteinExistence type="predicted"/>
<protein>
    <recommendedName>
        <fullName evidence="5">Calcium-binding protein</fullName>
    </recommendedName>
</protein>
<evidence type="ECO:0000256" key="2">
    <source>
        <dbReference type="ARBA" id="ARBA00022525"/>
    </source>
</evidence>
<dbReference type="RefSeq" id="WP_123641528.1">
    <property type="nucleotide sequence ID" value="NZ_ML119083.1"/>
</dbReference>
<gene>
    <name evidence="3" type="ORF">EAT49_06665</name>
</gene>
<dbReference type="PANTHER" id="PTHR38340:SF1">
    <property type="entry name" value="S-LAYER PROTEIN"/>
    <property type="match status" value="1"/>
</dbReference>
<dbReference type="AlphaFoldDB" id="A0A3N2R6L6"/>